<accession>A0A538TGT7</accession>
<dbReference type="GO" id="GO:0005509">
    <property type="term" value="F:calcium ion binding"/>
    <property type="evidence" value="ECO:0007669"/>
    <property type="project" value="InterPro"/>
</dbReference>
<dbReference type="GO" id="GO:0016020">
    <property type="term" value="C:membrane"/>
    <property type="evidence" value="ECO:0007669"/>
    <property type="project" value="InterPro"/>
</dbReference>
<dbReference type="InterPro" id="IPR013517">
    <property type="entry name" value="FG-GAP"/>
</dbReference>
<evidence type="ECO:0000313" key="5">
    <source>
        <dbReference type="Proteomes" id="UP000317691"/>
    </source>
</evidence>
<dbReference type="PROSITE" id="PS50093">
    <property type="entry name" value="PKD"/>
    <property type="match status" value="1"/>
</dbReference>
<protein>
    <submittedName>
        <fullName evidence="4">PKD domain-containing protein</fullName>
    </submittedName>
</protein>
<dbReference type="InterPro" id="IPR035986">
    <property type="entry name" value="PKD_dom_sf"/>
</dbReference>
<name>A0A538TGT7_UNCEI</name>
<dbReference type="Gene3D" id="2.60.40.4070">
    <property type="match status" value="1"/>
</dbReference>
<dbReference type="PANTHER" id="PTHR46580">
    <property type="entry name" value="SENSOR KINASE-RELATED"/>
    <property type="match status" value="1"/>
</dbReference>
<dbReference type="InterPro" id="IPR000601">
    <property type="entry name" value="PKD_dom"/>
</dbReference>
<dbReference type="PROSITE" id="PS50268">
    <property type="entry name" value="CADHERIN_2"/>
    <property type="match status" value="1"/>
</dbReference>
<dbReference type="SUPFAM" id="SSF69318">
    <property type="entry name" value="Integrin alpha N-terminal domain"/>
    <property type="match status" value="3"/>
</dbReference>
<feature type="domain" description="PKD" evidence="2">
    <location>
        <begin position="1290"/>
        <end position="1370"/>
    </location>
</feature>
<reference evidence="4 5" key="1">
    <citation type="journal article" date="2019" name="Nat. Microbiol.">
        <title>Mediterranean grassland soil C-N compound turnover is dependent on rainfall and depth, and is mediated by genomically divergent microorganisms.</title>
        <authorList>
            <person name="Diamond S."/>
            <person name="Andeer P.F."/>
            <person name="Li Z."/>
            <person name="Crits-Christoph A."/>
            <person name="Burstein D."/>
            <person name="Anantharaman K."/>
            <person name="Lane K.R."/>
            <person name="Thomas B.C."/>
            <person name="Pan C."/>
            <person name="Northen T.R."/>
            <person name="Banfield J.F."/>
        </authorList>
    </citation>
    <scope>NUCLEOTIDE SEQUENCE [LARGE SCALE GENOMIC DNA]</scope>
    <source>
        <strain evidence="4">WS_9</strain>
    </source>
</reference>
<dbReference type="InterPro" id="IPR013783">
    <property type="entry name" value="Ig-like_fold"/>
</dbReference>
<evidence type="ECO:0000259" key="3">
    <source>
        <dbReference type="PROSITE" id="PS50268"/>
    </source>
</evidence>
<comment type="caution">
    <text evidence="4">The sequence shown here is derived from an EMBL/GenBank/DDBJ whole genome shotgun (WGS) entry which is preliminary data.</text>
</comment>
<dbReference type="SUPFAM" id="SSF49299">
    <property type="entry name" value="PKD domain"/>
    <property type="match status" value="1"/>
</dbReference>
<dbReference type="Pfam" id="PF18911">
    <property type="entry name" value="PKD_4"/>
    <property type="match status" value="1"/>
</dbReference>
<dbReference type="InterPro" id="IPR018247">
    <property type="entry name" value="EF_Hand_1_Ca_BS"/>
</dbReference>
<feature type="domain" description="Cadherin" evidence="3">
    <location>
        <begin position="198"/>
        <end position="295"/>
    </location>
</feature>
<dbReference type="CDD" id="cd00146">
    <property type="entry name" value="PKD"/>
    <property type="match status" value="1"/>
</dbReference>
<dbReference type="EMBL" id="VBOZ01000035">
    <property type="protein sequence ID" value="TMQ62837.1"/>
    <property type="molecule type" value="Genomic_DNA"/>
</dbReference>
<keyword evidence="1" id="KW-0732">Signal</keyword>
<dbReference type="PROSITE" id="PS00018">
    <property type="entry name" value="EF_HAND_1"/>
    <property type="match status" value="1"/>
</dbReference>
<dbReference type="InterPro" id="IPR028994">
    <property type="entry name" value="Integrin_alpha_N"/>
</dbReference>
<dbReference type="Proteomes" id="UP000317691">
    <property type="component" value="Unassembled WGS sequence"/>
</dbReference>
<dbReference type="Gene3D" id="2.130.10.130">
    <property type="entry name" value="Integrin alpha, N-terminal"/>
    <property type="match status" value="2"/>
</dbReference>
<evidence type="ECO:0000313" key="4">
    <source>
        <dbReference type="EMBL" id="TMQ62837.1"/>
    </source>
</evidence>
<organism evidence="4 5">
    <name type="scientific">Eiseniibacteriota bacterium</name>
    <dbReference type="NCBI Taxonomy" id="2212470"/>
    <lineage>
        <taxon>Bacteria</taxon>
        <taxon>Candidatus Eiseniibacteriota</taxon>
    </lineage>
</organism>
<sequence>MRLPVFAALFFFTILVFPACGIAQYMFLDSNGDGVLTAADVVNPTGPTTVDVWLRTNTNRNGSAASCASQDGDLTINGYEFVLRASNGTVAWSGFVNRLPGVTVSTGEISSPAEYHNEYGLGPTLPPGTYLLATLTVTVATRTPSISIEPATLTGASLTSFGSSCSGYDQDYSLKLGSDWLDADGIPYGGVANRPPTLVQPVDMTVAEGTVREQELIGTDPDGDPVTFALVSGPSYVSVMTVDPDSGNARGSLRVAPGYRDAGTATVQIEASDGLQSSRKAMTVVVTDVNAAPTMTPLGDLTLREGEVVERPLSASDPEDDPVTFSLAAGPRYVSVVSYGGITPAGLVRAAPGFADAGSSTATISASDGFLIDQKSFHLTVTDPYPVHNEILCRPGAMLVPVGTVVEQTLHAVSPDGQPITFLKMSGPDFLTVATTSSNPAAATGKVIVAPGATDVGAFTAVVAATDGIATAPQSFKVAVGDARALPNPGSPPYDASSFTSEVGRTPQSLAAADLDGDGDLDLITANLSQTLTILRGNGDGTFDRRDDFPVGESPYSATAADFNGDGHPDIVMVDSTLDVVSVIDGIGGCLFGHRRDYQVGVRPAHVKVGDWNADGRLDLAVTDEGGGTISILMGAGDGTFGPRTAYSIGLDPCYSDAGDLNGDGYPDLVTANEQSNTLTVLLGNGDGTFRGRVDYGAGSNPRALKIGDFNGDGRPDIVAANFWGNSISVLLGNGDGTFRDQNIFPTGVCPWSIAIGDLNADGHLDVVTADVCESSVSVLFGDGSGSFANRFSYPSGRHSRFVVLGDANGDGRLDIFVSCETGNDVVTMVNDGRGNFFAGVSYGVDAGTADAVAGDWNGDGRKDLALVNGVTRTVSVFLSLGDGTLAPGQDIALTSEADRLVTGDWNQDGKADLAAAFVEGPDAFAAYFGRGDGTFALGAAYPGATGYGEFRSGDVNADGRTDLILSSSQSSTLSVMLGETGGAFLAGSLVAMAGVAGGFALGDLNGDGKPDLAAAVSSPDEIEILIGDGSGGFVPGAAIAASPHFSVGSPILADLNRDGVLDLSFFDASPFTFEGGNLMRVAKGRGDGTFDPSTAYAVPAFPGGLISLDANGDGRADLVFPHEAVAVCLFLGLGNGEFAPKLDFGAGTRVTGITPIDLNGDGRVDLGLTSYGDNQLVVLLNRGTFTPVDQAPVVAAPAAVASRAGSRVQLTVTAADPDGDSIDALTADLSGLPAGSDVSFAVNADHTSGAFAWATLPADVGTFAVHFTAANARSGSATTRIEVGPPNRPPTADAGGPYAGSAGIPVHFDGRGSSDPDGDALTMMWQFGDGASGVGVEPAHTYAAEGTFQVILEASDGYASATDGATATISGVLPARAFTSPENKVIRLASARPATYLQLEPVDGSFQIENVDLASVVLRSQGTRSVDEIHAASGKNAPARDRDRNGVLELSLTFARDDLRLLFGSVTGRATLPVTLEGSVETGARFRADLQIEVQGASHFPSVTVAPNPMNPAAVLTVQTSRRGRLRAALFDAGGRMVRLLTDLTDVPTGFHEVRFDGRALGGAALASGIYFYRVDSADGTAEGRIVMIR</sequence>
<gene>
    <name evidence="4" type="ORF">E6K79_11290</name>
</gene>
<proteinExistence type="predicted"/>
<dbReference type="Gene3D" id="2.60.40.10">
    <property type="entry name" value="Immunoglobulins"/>
    <property type="match status" value="4"/>
</dbReference>
<dbReference type="SMART" id="SM00089">
    <property type="entry name" value="PKD"/>
    <property type="match status" value="2"/>
</dbReference>
<dbReference type="GO" id="GO:0007156">
    <property type="term" value="P:homophilic cell adhesion via plasma membrane adhesion molecules"/>
    <property type="evidence" value="ECO:0007669"/>
    <property type="project" value="InterPro"/>
</dbReference>
<dbReference type="Gene3D" id="2.30.30.100">
    <property type="match status" value="4"/>
</dbReference>
<dbReference type="InterPro" id="IPR022409">
    <property type="entry name" value="PKD/Chitinase_dom"/>
</dbReference>
<dbReference type="PANTHER" id="PTHR46580:SF2">
    <property type="entry name" value="MAM DOMAIN-CONTAINING PROTEIN"/>
    <property type="match status" value="1"/>
</dbReference>
<evidence type="ECO:0000259" key="2">
    <source>
        <dbReference type="PROSITE" id="PS50093"/>
    </source>
</evidence>
<evidence type="ECO:0000256" key="1">
    <source>
        <dbReference type="ARBA" id="ARBA00022729"/>
    </source>
</evidence>
<dbReference type="Pfam" id="PF13517">
    <property type="entry name" value="FG-GAP_3"/>
    <property type="match status" value="6"/>
</dbReference>
<dbReference type="InterPro" id="IPR002126">
    <property type="entry name" value="Cadherin-like_dom"/>
</dbReference>